<evidence type="ECO:0000256" key="1">
    <source>
        <dbReference type="SAM" id="MobiDB-lite"/>
    </source>
</evidence>
<feature type="region of interest" description="Disordered" evidence="1">
    <location>
        <begin position="74"/>
        <end position="161"/>
    </location>
</feature>
<reference evidence="2" key="1">
    <citation type="submission" date="2021-01" db="EMBL/GenBank/DDBJ databases">
        <authorList>
            <person name="Corre E."/>
            <person name="Pelletier E."/>
            <person name="Niang G."/>
            <person name="Scheremetjew M."/>
            <person name="Finn R."/>
            <person name="Kale V."/>
            <person name="Holt S."/>
            <person name="Cochrane G."/>
            <person name="Meng A."/>
            <person name="Brown T."/>
            <person name="Cohen L."/>
        </authorList>
    </citation>
    <scope>NUCLEOTIDE SEQUENCE</scope>
    <source>
        <strain evidence="2">CCMP3105</strain>
    </source>
</reference>
<dbReference type="EMBL" id="HBNR01056021">
    <property type="protein sequence ID" value="CAE4622757.1"/>
    <property type="molecule type" value="Transcribed_RNA"/>
</dbReference>
<proteinExistence type="predicted"/>
<organism evidence="2">
    <name type="scientific">Alexandrium monilatum</name>
    <dbReference type="NCBI Taxonomy" id="311494"/>
    <lineage>
        <taxon>Eukaryota</taxon>
        <taxon>Sar</taxon>
        <taxon>Alveolata</taxon>
        <taxon>Dinophyceae</taxon>
        <taxon>Gonyaulacales</taxon>
        <taxon>Pyrocystaceae</taxon>
        <taxon>Alexandrium</taxon>
    </lineage>
</organism>
<feature type="compositionally biased region" description="Pro residues" evidence="1">
    <location>
        <begin position="105"/>
        <end position="114"/>
    </location>
</feature>
<feature type="region of interest" description="Disordered" evidence="1">
    <location>
        <begin position="1"/>
        <end position="27"/>
    </location>
</feature>
<sequence>MSLLLPGLSQAGTAPGQMMEEGGRMQNEIPEDVEEVRLEDLQSPMARYFDPSPSSVAVLSFDMLEAPWEGLPGSGYEGRRGSHGAAQLSQLPAARPATLQSPGPASAPPLPPTVLAPQSPSAESSSSSAGRAKASASPGSAPTVPRPQERSASAAPPMDGPTAVFVDLACLRRKCVQPGSTAQPGTTPSAS</sequence>
<accession>A0A7S4V3I6</accession>
<gene>
    <name evidence="2" type="ORF">AMON00008_LOCUS39408</name>
</gene>
<name>A0A7S4V3I6_9DINO</name>
<protein>
    <submittedName>
        <fullName evidence="2">Uncharacterized protein</fullName>
    </submittedName>
</protein>
<dbReference type="AlphaFoldDB" id="A0A7S4V3I6"/>
<feature type="compositionally biased region" description="Low complexity" evidence="1">
    <location>
        <begin position="115"/>
        <end position="142"/>
    </location>
</feature>
<evidence type="ECO:0000313" key="2">
    <source>
        <dbReference type="EMBL" id="CAE4622757.1"/>
    </source>
</evidence>